<evidence type="ECO:0000256" key="9">
    <source>
        <dbReference type="ARBA" id="ARBA00023204"/>
    </source>
</evidence>
<dbReference type="GO" id="GO:0016747">
    <property type="term" value="F:acyltransferase activity, transferring groups other than amino-acyl groups"/>
    <property type="evidence" value="ECO:0007669"/>
    <property type="project" value="InterPro"/>
</dbReference>
<sequence>MPDTAPTELEAPPYHLRPLCAQDAPALHHLVNDWEVVRMLSRLPFPYPRELADSWIASTQQMQQKGEGYHFAILDKDGTFIGCIGLGIQTPANSARIGMLGYWIGRPYWGQGIATRAAERVTSWALAHLEISSIRAHVAVDNIASARVLEHVGFQQIGTDKQVFASRGSEQPMLVFETTRHMQDARRASTSVPTPSTPKKLVLVSAAALIDTQGRILLARRPEGKSMAGLWEFPGGKIETGETPEAALVRELHEELGLDMSRACLAPFTFASHSYPTFNLLMPLYVCRRWQGTPIPKEGQKLAWVTPQDLRKYPMPEADLPFIPLLQALL</sequence>
<feature type="binding site" evidence="18">
    <location>
        <position position="235"/>
    </location>
    <ligand>
        <name>Mg(2+)</name>
        <dbReference type="ChEBI" id="CHEBI:18420"/>
    </ligand>
</feature>
<feature type="domain" description="Nudix hydrolase" evidence="20">
    <location>
        <begin position="200"/>
        <end position="328"/>
    </location>
</feature>
<evidence type="ECO:0000259" key="19">
    <source>
        <dbReference type="PROSITE" id="PS51186"/>
    </source>
</evidence>
<dbReference type="NCBIfam" id="TIGR00586">
    <property type="entry name" value="mutt"/>
    <property type="match status" value="1"/>
</dbReference>
<dbReference type="RefSeq" id="WP_003630070.1">
    <property type="nucleotide sequence ID" value="NZ_LYUD01000153.1"/>
</dbReference>
<dbReference type="InterPro" id="IPR047127">
    <property type="entry name" value="MutT-like"/>
</dbReference>
<dbReference type="Proteomes" id="UP000093796">
    <property type="component" value="Unassembled WGS sequence"/>
</dbReference>
<evidence type="ECO:0000256" key="17">
    <source>
        <dbReference type="PIRSR" id="PIRSR603561-1"/>
    </source>
</evidence>
<dbReference type="InterPro" id="IPR015797">
    <property type="entry name" value="NUDIX_hydrolase-like_dom_sf"/>
</dbReference>
<dbReference type="Gene3D" id="3.90.79.10">
    <property type="entry name" value="Nucleoside Triphosphate Pyrophosphohydrolase"/>
    <property type="match status" value="1"/>
</dbReference>
<evidence type="ECO:0000259" key="20">
    <source>
        <dbReference type="PROSITE" id="PS51462"/>
    </source>
</evidence>
<dbReference type="PROSITE" id="PS51186">
    <property type="entry name" value="GNAT"/>
    <property type="match status" value="1"/>
</dbReference>
<evidence type="ECO:0000313" key="21">
    <source>
        <dbReference type="EMBL" id="OAZ61647.1"/>
    </source>
</evidence>
<dbReference type="SUPFAM" id="SSF55811">
    <property type="entry name" value="Nudix"/>
    <property type="match status" value="1"/>
</dbReference>
<dbReference type="InterPro" id="IPR020476">
    <property type="entry name" value="Nudix_hydrolase"/>
</dbReference>
<evidence type="ECO:0000256" key="5">
    <source>
        <dbReference type="ARBA" id="ARBA00022723"/>
    </source>
</evidence>
<evidence type="ECO:0000256" key="12">
    <source>
        <dbReference type="ARBA" id="ARBA00038905"/>
    </source>
</evidence>
<evidence type="ECO:0000256" key="10">
    <source>
        <dbReference type="ARBA" id="ARBA00035861"/>
    </source>
</evidence>
<feature type="binding site" evidence="18">
    <location>
        <position position="255"/>
    </location>
    <ligand>
        <name>Mg(2+)</name>
        <dbReference type="ChEBI" id="CHEBI:18420"/>
    </ligand>
</feature>
<reference evidence="21 22" key="1">
    <citation type="submission" date="2016-05" db="EMBL/GenBank/DDBJ databases">
        <title>Genome sequencing of Acetobacter pasteurianus strain SRCM100623.</title>
        <authorList>
            <person name="Song Y.R."/>
        </authorList>
    </citation>
    <scope>NUCLEOTIDE SEQUENCE [LARGE SCALE GENOMIC DNA]</scope>
    <source>
        <strain evidence="21 22">SRCM100623</strain>
    </source>
</reference>
<dbReference type="GO" id="GO:0046872">
    <property type="term" value="F:metal ion binding"/>
    <property type="evidence" value="ECO:0007669"/>
    <property type="project" value="UniProtKB-KW"/>
</dbReference>
<name>A0A1A0CGZ3_ACEPA</name>
<evidence type="ECO:0000256" key="14">
    <source>
        <dbReference type="ARBA" id="ARBA00041592"/>
    </source>
</evidence>
<comment type="cofactor">
    <cofactor evidence="1 18">
        <name>Mg(2+)</name>
        <dbReference type="ChEBI" id="CHEBI:18420"/>
    </cofactor>
</comment>
<dbReference type="Gene3D" id="3.40.630.30">
    <property type="match status" value="1"/>
</dbReference>
<comment type="catalytic activity">
    <reaction evidence="10">
        <text>8-oxo-dGTP + H2O = 8-oxo-dGMP + diphosphate + H(+)</text>
        <dbReference type="Rhea" id="RHEA:31575"/>
        <dbReference type="ChEBI" id="CHEBI:15377"/>
        <dbReference type="ChEBI" id="CHEBI:15378"/>
        <dbReference type="ChEBI" id="CHEBI:33019"/>
        <dbReference type="ChEBI" id="CHEBI:63224"/>
        <dbReference type="ChEBI" id="CHEBI:77896"/>
        <dbReference type="EC" id="3.6.1.55"/>
    </reaction>
</comment>
<dbReference type="eggNOG" id="COG0494">
    <property type="taxonomic scope" value="Bacteria"/>
</dbReference>
<dbReference type="OrthoDB" id="9810648at2"/>
<dbReference type="PANTHER" id="PTHR47707:SF1">
    <property type="entry name" value="NUDIX HYDROLASE FAMILY PROTEIN"/>
    <property type="match status" value="1"/>
</dbReference>
<dbReference type="GO" id="GO:0008413">
    <property type="term" value="F:8-oxo-7,8-dihydroguanosine triphosphate pyrophosphatase activity"/>
    <property type="evidence" value="ECO:0007669"/>
    <property type="project" value="InterPro"/>
</dbReference>
<dbReference type="InterPro" id="IPR016181">
    <property type="entry name" value="Acyl_CoA_acyltransferase"/>
</dbReference>
<evidence type="ECO:0000256" key="4">
    <source>
        <dbReference type="ARBA" id="ARBA00022705"/>
    </source>
</evidence>
<gene>
    <name evidence="21" type="ORF">SRCM100623_02625</name>
</gene>
<accession>A0A1A0CGZ3</accession>
<evidence type="ECO:0000256" key="16">
    <source>
        <dbReference type="ARBA" id="ARBA00042798"/>
    </source>
</evidence>
<keyword evidence="3" id="KW-0515">Mutator protein</keyword>
<dbReference type="InterPro" id="IPR000182">
    <property type="entry name" value="GNAT_dom"/>
</dbReference>
<dbReference type="GO" id="GO:0044715">
    <property type="term" value="F:8-oxo-dGDP phosphatase activity"/>
    <property type="evidence" value="ECO:0007669"/>
    <property type="project" value="TreeGrafter"/>
</dbReference>
<organism evidence="21 22">
    <name type="scientific">Acetobacter pasteurianus</name>
    <name type="common">Acetobacter turbidans</name>
    <dbReference type="NCBI Taxonomy" id="438"/>
    <lineage>
        <taxon>Bacteria</taxon>
        <taxon>Pseudomonadati</taxon>
        <taxon>Pseudomonadota</taxon>
        <taxon>Alphaproteobacteria</taxon>
        <taxon>Acetobacterales</taxon>
        <taxon>Acetobacteraceae</taxon>
        <taxon>Acetobacter</taxon>
    </lineage>
</organism>
<dbReference type="eggNOG" id="COG1670">
    <property type="taxonomic scope" value="Bacteria"/>
</dbReference>
<dbReference type="EMBL" id="LYUD01000153">
    <property type="protein sequence ID" value="OAZ61647.1"/>
    <property type="molecule type" value="Genomic_DNA"/>
</dbReference>
<proteinExistence type="inferred from homology"/>
<feature type="binding site" evidence="17">
    <location>
        <begin position="232"/>
        <end position="235"/>
    </location>
    <ligand>
        <name>8-oxo-dGTP</name>
        <dbReference type="ChEBI" id="CHEBI:77896"/>
    </ligand>
</feature>
<evidence type="ECO:0000256" key="15">
    <source>
        <dbReference type="ARBA" id="ARBA00041979"/>
    </source>
</evidence>
<dbReference type="PATRIC" id="fig|438.15.peg.2911"/>
<evidence type="ECO:0000256" key="6">
    <source>
        <dbReference type="ARBA" id="ARBA00022763"/>
    </source>
</evidence>
<dbReference type="InterPro" id="IPR029119">
    <property type="entry name" value="MutY_C"/>
</dbReference>
<keyword evidence="4" id="KW-0235">DNA replication</keyword>
<dbReference type="PRINTS" id="PR00502">
    <property type="entry name" value="NUDIXFAMILY"/>
</dbReference>
<dbReference type="EC" id="3.6.1.55" evidence="12"/>
<comment type="catalytic activity">
    <reaction evidence="11">
        <text>8-oxo-GTP + H2O = 8-oxo-GMP + diphosphate + H(+)</text>
        <dbReference type="Rhea" id="RHEA:67616"/>
        <dbReference type="ChEBI" id="CHEBI:15377"/>
        <dbReference type="ChEBI" id="CHEBI:15378"/>
        <dbReference type="ChEBI" id="CHEBI:33019"/>
        <dbReference type="ChEBI" id="CHEBI:143553"/>
        <dbReference type="ChEBI" id="CHEBI:145694"/>
    </reaction>
</comment>
<comment type="caution">
    <text evidence="21">The sequence shown here is derived from an EMBL/GenBank/DDBJ whole genome shotgun (WGS) entry which is preliminary data.</text>
</comment>
<dbReference type="GO" id="GO:0006260">
    <property type="term" value="P:DNA replication"/>
    <property type="evidence" value="ECO:0007669"/>
    <property type="project" value="UniProtKB-KW"/>
</dbReference>
<keyword evidence="6" id="KW-0227">DNA damage</keyword>
<dbReference type="AlphaFoldDB" id="A0A1A0CGZ3"/>
<evidence type="ECO:0000313" key="22">
    <source>
        <dbReference type="Proteomes" id="UP000093796"/>
    </source>
</evidence>
<dbReference type="FunFam" id="3.90.79.10:FF:000014">
    <property type="entry name" value="8-oxo-dGTP diphosphatase MutT"/>
    <property type="match status" value="1"/>
</dbReference>
<keyword evidence="9" id="KW-0234">DNA repair</keyword>
<evidence type="ECO:0000256" key="2">
    <source>
        <dbReference type="ARBA" id="ARBA00005582"/>
    </source>
</evidence>
<dbReference type="Pfam" id="PF14815">
    <property type="entry name" value="NUDIX_4"/>
    <property type="match status" value="1"/>
</dbReference>
<evidence type="ECO:0000256" key="18">
    <source>
        <dbReference type="PIRSR" id="PIRSR603561-2"/>
    </source>
</evidence>
<dbReference type="Pfam" id="PF13302">
    <property type="entry name" value="Acetyltransf_3"/>
    <property type="match status" value="1"/>
</dbReference>
<dbReference type="GO" id="GO:0044716">
    <property type="term" value="F:8-oxo-GDP phosphatase activity"/>
    <property type="evidence" value="ECO:0007669"/>
    <property type="project" value="TreeGrafter"/>
</dbReference>
<dbReference type="SUPFAM" id="SSF55729">
    <property type="entry name" value="Acyl-CoA N-acyltransferases (Nat)"/>
    <property type="match status" value="1"/>
</dbReference>
<dbReference type="GO" id="GO:0006281">
    <property type="term" value="P:DNA repair"/>
    <property type="evidence" value="ECO:0007669"/>
    <property type="project" value="UniProtKB-KW"/>
</dbReference>
<dbReference type="GO" id="GO:0035539">
    <property type="term" value="F:8-oxo-7,8-dihydrodeoxyguanosine triphosphate pyrophosphatase activity"/>
    <property type="evidence" value="ECO:0007669"/>
    <property type="project" value="UniProtKB-EC"/>
</dbReference>
<dbReference type="CDD" id="cd03425">
    <property type="entry name" value="NUDIX_MutT_NudA_like"/>
    <property type="match status" value="1"/>
</dbReference>
<dbReference type="PROSITE" id="PS51462">
    <property type="entry name" value="NUDIX"/>
    <property type="match status" value="1"/>
</dbReference>
<dbReference type="InterPro" id="IPR003561">
    <property type="entry name" value="Mutator_MutT"/>
</dbReference>
<evidence type="ECO:0000256" key="7">
    <source>
        <dbReference type="ARBA" id="ARBA00022801"/>
    </source>
</evidence>
<dbReference type="InterPro" id="IPR000086">
    <property type="entry name" value="NUDIX_hydrolase_dom"/>
</dbReference>
<comment type="similarity">
    <text evidence="2">Belongs to the Nudix hydrolase family.</text>
</comment>
<keyword evidence="8 18" id="KW-0460">Magnesium</keyword>
<evidence type="ECO:0000256" key="1">
    <source>
        <dbReference type="ARBA" id="ARBA00001946"/>
    </source>
</evidence>
<evidence type="ECO:0000256" key="3">
    <source>
        <dbReference type="ARBA" id="ARBA00022457"/>
    </source>
</evidence>
<keyword evidence="7 21" id="KW-0378">Hydrolase</keyword>
<dbReference type="PANTHER" id="PTHR47707">
    <property type="entry name" value="8-OXO-DGTP DIPHOSPHATASE"/>
    <property type="match status" value="1"/>
</dbReference>
<keyword evidence="5 18" id="KW-0479">Metal-binding</keyword>
<dbReference type="PROSITE" id="PS00893">
    <property type="entry name" value="NUDIX_BOX"/>
    <property type="match status" value="1"/>
</dbReference>
<dbReference type="CDD" id="cd04301">
    <property type="entry name" value="NAT_SF"/>
    <property type="match status" value="1"/>
</dbReference>
<feature type="domain" description="N-acetyltransferase" evidence="19">
    <location>
        <begin position="14"/>
        <end position="178"/>
    </location>
</feature>
<feature type="binding site" evidence="17">
    <location>
        <position position="221"/>
    </location>
    <ligand>
        <name>8-oxo-dGTP</name>
        <dbReference type="ChEBI" id="CHEBI:77896"/>
    </ligand>
</feature>
<evidence type="ECO:0000256" key="8">
    <source>
        <dbReference type="ARBA" id="ARBA00022842"/>
    </source>
</evidence>
<dbReference type="InterPro" id="IPR020084">
    <property type="entry name" value="NUDIX_hydrolase_CS"/>
</dbReference>
<evidence type="ECO:0000256" key="13">
    <source>
        <dbReference type="ARBA" id="ARBA00040794"/>
    </source>
</evidence>
<protein>
    <recommendedName>
        <fullName evidence="13">8-oxo-dGTP diphosphatase</fullName>
        <ecNumber evidence="12">3.6.1.55</ecNumber>
    </recommendedName>
    <alternativeName>
        <fullName evidence="16">7,8-dihydro-8-oxoguanine-triphosphatase</fullName>
    </alternativeName>
    <alternativeName>
        <fullName evidence="15">Mutator protein MutT</fullName>
    </alternativeName>
    <alternativeName>
        <fullName evidence="14">dGTP pyrophosphohydrolase</fullName>
    </alternativeName>
</protein>
<evidence type="ECO:0000256" key="11">
    <source>
        <dbReference type="ARBA" id="ARBA00036904"/>
    </source>
</evidence>